<keyword evidence="3" id="KW-1185">Reference proteome</keyword>
<accession>A0A444MHU1</accession>
<proteinExistence type="predicted"/>
<reference evidence="2 3" key="1">
    <citation type="submission" date="2019-01" db="EMBL/GenBank/DDBJ databases">
        <title>Mucilaginibacter antarcticum sp. nov., isolated from antarctic soil.</title>
        <authorList>
            <person name="Yan Y.-Q."/>
            <person name="Du Z.-J."/>
        </authorList>
    </citation>
    <scope>NUCLEOTIDE SEQUENCE [LARGE SCALE GENOMIC DNA]</scope>
    <source>
        <strain evidence="2 3">F01003</strain>
    </source>
</reference>
<evidence type="ECO:0000313" key="2">
    <source>
        <dbReference type="EMBL" id="RWY47239.1"/>
    </source>
</evidence>
<name>A0A444MHU1_9SPHI</name>
<evidence type="ECO:0000313" key="3">
    <source>
        <dbReference type="Proteomes" id="UP000286701"/>
    </source>
</evidence>
<comment type="caution">
    <text evidence="2">The sequence shown here is derived from an EMBL/GenBank/DDBJ whole genome shotgun (WGS) entry which is preliminary data.</text>
</comment>
<evidence type="ECO:0000256" key="1">
    <source>
        <dbReference type="SAM" id="Phobius"/>
    </source>
</evidence>
<dbReference type="RefSeq" id="WP_128536221.1">
    <property type="nucleotide sequence ID" value="NZ_SBIW01000028.1"/>
</dbReference>
<keyword evidence="1" id="KW-0812">Transmembrane</keyword>
<keyword evidence="1" id="KW-0472">Membrane</keyword>
<gene>
    <name evidence="2" type="ORF">EPL05_22400</name>
</gene>
<organism evidence="2 3">
    <name type="scientific">Mucilaginibacter gilvus</name>
    <dbReference type="NCBI Taxonomy" id="2305909"/>
    <lineage>
        <taxon>Bacteria</taxon>
        <taxon>Pseudomonadati</taxon>
        <taxon>Bacteroidota</taxon>
        <taxon>Sphingobacteriia</taxon>
        <taxon>Sphingobacteriales</taxon>
        <taxon>Sphingobacteriaceae</taxon>
        <taxon>Mucilaginibacter</taxon>
    </lineage>
</organism>
<dbReference type="Proteomes" id="UP000286701">
    <property type="component" value="Unassembled WGS sequence"/>
</dbReference>
<dbReference type="EMBL" id="SBIW01000028">
    <property type="protein sequence ID" value="RWY47239.1"/>
    <property type="molecule type" value="Genomic_DNA"/>
</dbReference>
<dbReference type="AlphaFoldDB" id="A0A444MHU1"/>
<protein>
    <submittedName>
        <fullName evidence="2">Uncharacterized protein</fullName>
    </submittedName>
</protein>
<feature type="transmembrane region" description="Helical" evidence="1">
    <location>
        <begin position="12"/>
        <end position="30"/>
    </location>
</feature>
<sequence>MKDYIRKNKEILPPIMVFIVITASLLILRYSLKVDSDYNKNLLLASGFGITILSWFVVGYIIMKMRKKEID</sequence>
<feature type="transmembrane region" description="Helical" evidence="1">
    <location>
        <begin position="42"/>
        <end position="63"/>
    </location>
</feature>
<keyword evidence="1" id="KW-1133">Transmembrane helix</keyword>